<dbReference type="CDD" id="cd17260">
    <property type="entry name" value="RMtype1_S_EcoEI-TRD1-CR1_like"/>
    <property type="match status" value="1"/>
</dbReference>
<dbReference type="Pfam" id="PF01420">
    <property type="entry name" value="Methylase_S"/>
    <property type="match status" value="3"/>
</dbReference>
<comment type="similarity">
    <text evidence="1">Belongs to the N(4)/N(6)-methyltransferase family.</text>
</comment>
<dbReference type="EMBL" id="LR134372">
    <property type="protein sequence ID" value="VEG84949.1"/>
    <property type="molecule type" value="Genomic_DNA"/>
</dbReference>
<dbReference type="Gene3D" id="3.40.50.150">
    <property type="entry name" value="Vaccinia Virus protein VP39"/>
    <property type="match status" value="1"/>
</dbReference>
<evidence type="ECO:0000256" key="4">
    <source>
        <dbReference type="ARBA" id="ARBA00023125"/>
    </source>
</evidence>
<dbReference type="InterPro" id="IPR029063">
    <property type="entry name" value="SAM-dependent_MTases_sf"/>
</dbReference>
<evidence type="ECO:0000256" key="5">
    <source>
        <dbReference type="SAM" id="Coils"/>
    </source>
</evidence>
<dbReference type="InterPro" id="IPR002052">
    <property type="entry name" value="DNA_methylase_N6_adenine_CS"/>
</dbReference>
<dbReference type="Pfam" id="PF13588">
    <property type="entry name" value="HSDR_N_2"/>
    <property type="match status" value="1"/>
</dbReference>
<reference evidence="9 10" key="1">
    <citation type="submission" date="2018-12" db="EMBL/GenBank/DDBJ databases">
        <authorList>
            <consortium name="Pathogen Informatics"/>
        </authorList>
    </citation>
    <scope>NUCLEOTIDE SEQUENCE [LARGE SCALE GENOMIC DNA]</scope>
    <source>
        <strain evidence="9 10">NCTC11541</strain>
    </source>
</reference>
<dbReference type="CDD" id="cd02440">
    <property type="entry name" value="AdoMet_MTases"/>
    <property type="match status" value="1"/>
</dbReference>
<evidence type="ECO:0000256" key="1">
    <source>
        <dbReference type="ARBA" id="ARBA00006594"/>
    </source>
</evidence>
<feature type="domain" description="Type I restriction enzyme R protein N-terminal" evidence="8">
    <location>
        <begin position="80"/>
        <end position="146"/>
    </location>
</feature>
<sequence length="1640" mass="186702">MITQQNLKEMLEILGFEALSAGGGKKLESKNANIYTKTINSYIMQVDFTKQQLIYPQGIKIHDTTTSNFSHPENFVVFECVHRLLEKGYKAESLELEPRWQLGREAKSGKADILVRDNKNAPYLIIECKTAGENSKSEFSKEWERMQNNGGQLFSYFQQEKATKFLCLYTSDLETKSKNIKYQNYIINMQDNEATLAQSKKKGYKDANSNKEVFQIWSDTYAKEYEKSGIFEDEIAIYNITKLKPKLDNLKPMSQSEIQKKRHEWATILRANAVGDRSLALNGLMNLFLCKITDELENANDLHFNWRGYSRDSAFDLVDRLQKLYKTGMEKYLNQTITYHSKDSIEEAFTSAFEGIVVKEKIQNIFNDLKYFSNGDFNFIEVYNENLFYKNFKILLPIVLKLEDTAFTKNADSNILGDYFESYIHDMPQQEGQYFTPVPLVNFIIHSLPVFKNASVLDFSCGAGHFLTQYAEINKPYKKAKFLGQDKDPRLAKIAKIASFMHSTDMDILANDSFECGIDDSKFNVLISNPPYSVDGFLNVLSDDIRKSYELFNDKLNIESNNAIECFFIEKSSKALQSNGLLSLVLPNSLINKDSIYKATRELMLRDFYIIALVSLGNQTFFKTGTNPIILFALRKAKNTDTKTTQNDLYKDFYKHIVENKLSTLLKAYKSEFLALIQAYCTFREYDKDEFLALLELNLQEDSTLYTNELFKEYANAYKALIQKEKDEYNKKSDKHKAQNPFTPSQSKQEFIRKLEAEKFLYFCYCLDSNPLIIKAPSDNKEQKSFLGYEWSNKKGKQGIQYITASGINAISEILTPLYNPKNRFDSSKLSFYIMQEYLSKLDLKALDNYFQKDIAKEQEIPQDLSPYAFKAKLIDMLDFSKVDFNKAISLNPVITSEQGERGNPQNPFENCKFELVKIKEICEIGRGRVISHKFIEANKGEYPVYSSQTKDEGIMGYINTFDFEGDYVTWTTDGIYAGTCFYRKGKFNCTNVCGTLKIKDSNVILYYYLSLVLNLATPNYVVKVANPKLMNNVMAEIKIPLPPLEIQKQIVAECEKVEEQYNIIRMSIEKYQELIKAILVKCGIVNSNEGGSRDFIASLLDSIQELESKLDFFANSAVAKHDFATIKINESAKHNLESVVGVGDIQGGGSDFAIQAPPPCEKEKIESSRDASHSKPFSMTNTNDLKALLDSIPTPPAQGWNTIKLNNKKYLTLNPSKREIANIDENTIISFVEMASVADKGYIQNKVDKPLKELKKGSYTYFAENDILIAKITPCMENGKCAIAKNLTNGLGMGSSEFHIFRTHKGLNNKFLFACLNQDSIRQEAAKNMTGSSGHRRVPISFYESLQIPLPPLEAQEKIVSAIDSVESQIKRIDSKLEILETRKAEILANALNAGNEREREQAELREILSEIESLLSQRKILQRFITKILQKAGLTQSLHSLLDSLPTPPKHGWERVKLGQVVSVQSGGTPSREVAEYWNGDINWIKSEVCQNCYVYENQVKEKITELGLKKSSAKILKKDSVLIALVGATIGKVGYLTFDSTTNQNIAGLYPLNSENLNTKFLYFACLGLYHLFTEKGGFTMANLTFIKNLKIPLPPLEAQEKIISAIERIELTINVAKERKETFQSKISSYIQNALC</sequence>
<dbReference type="InterPro" id="IPR000055">
    <property type="entry name" value="Restrct_endonuc_typeI_TRD"/>
</dbReference>
<feature type="domain" description="DNA methylase adenine-specific" evidence="7">
    <location>
        <begin position="413"/>
        <end position="686"/>
    </location>
</feature>
<dbReference type="InterPro" id="IPR029464">
    <property type="entry name" value="HSDR_N"/>
</dbReference>
<dbReference type="InterPro" id="IPR003356">
    <property type="entry name" value="DNA_methylase_A-5"/>
</dbReference>
<evidence type="ECO:0000256" key="2">
    <source>
        <dbReference type="ARBA" id="ARBA00010923"/>
    </source>
</evidence>
<dbReference type="GO" id="GO:0003677">
    <property type="term" value="F:DNA binding"/>
    <property type="evidence" value="ECO:0007669"/>
    <property type="project" value="UniProtKB-KW"/>
</dbReference>
<proteinExistence type="inferred from homology"/>
<dbReference type="OrthoDB" id="5298944at2"/>
<feature type="coiled-coil region" evidence="5">
    <location>
        <begin position="1364"/>
        <end position="1419"/>
    </location>
</feature>
<dbReference type="SUPFAM" id="SSF53335">
    <property type="entry name" value="S-adenosyl-L-methionine-dependent methyltransferases"/>
    <property type="match status" value="1"/>
</dbReference>
<dbReference type="GO" id="GO:0008170">
    <property type="term" value="F:N-methyltransferase activity"/>
    <property type="evidence" value="ECO:0007669"/>
    <property type="project" value="InterPro"/>
</dbReference>
<accession>A0A3S4US73</accession>
<dbReference type="PRINTS" id="PR00507">
    <property type="entry name" value="N12N6MTFRASE"/>
</dbReference>
<keyword evidence="3" id="KW-0680">Restriction system</keyword>
<organism evidence="9 10">
    <name type="scientific">Campylobacter upsaliensis</name>
    <dbReference type="NCBI Taxonomy" id="28080"/>
    <lineage>
        <taxon>Bacteria</taxon>
        <taxon>Pseudomonadati</taxon>
        <taxon>Campylobacterota</taxon>
        <taxon>Epsilonproteobacteria</taxon>
        <taxon>Campylobacterales</taxon>
        <taxon>Campylobacteraceae</taxon>
        <taxon>Campylobacter</taxon>
    </lineage>
</organism>
<evidence type="ECO:0000256" key="3">
    <source>
        <dbReference type="ARBA" id="ARBA00022747"/>
    </source>
</evidence>
<dbReference type="InterPro" id="IPR051212">
    <property type="entry name" value="Type-I_RE_S_subunit"/>
</dbReference>
<dbReference type="PROSITE" id="PS00092">
    <property type="entry name" value="N6_MTASE"/>
    <property type="match status" value="1"/>
</dbReference>
<dbReference type="Pfam" id="PF02384">
    <property type="entry name" value="N6_Mtase"/>
    <property type="match status" value="1"/>
</dbReference>
<feature type="domain" description="Type I restriction modification DNA specificity" evidence="6">
    <location>
        <begin position="1454"/>
        <end position="1625"/>
    </location>
</feature>
<dbReference type="GO" id="GO:0032259">
    <property type="term" value="P:methylation"/>
    <property type="evidence" value="ECO:0007669"/>
    <property type="project" value="InterPro"/>
</dbReference>
<protein>
    <submittedName>
        <fullName evidence="9">Restriction modification enzyme</fullName>
    </submittedName>
</protein>
<gene>
    <name evidence="9" type="ORF">NCTC11541_00986</name>
</gene>
<evidence type="ECO:0000259" key="8">
    <source>
        <dbReference type="Pfam" id="PF13588"/>
    </source>
</evidence>
<evidence type="ECO:0000313" key="9">
    <source>
        <dbReference type="EMBL" id="VEG84949.1"/>
    </source>
</evidence>
<dbReference type="CDD" id="cd17255">
    <property type="entry name" value="RMtype1_S_Fco49512ORF2615P-TRD2-CR2_like"/>
    <property type="match status" value="1"/>
</dbReference>
<dbReference type="REBASE" id="288723">
    <property type="entry name" value="Cup11541ORF986P"/>
</dbReference>
<dbReference type="PANTHER" id="PTHR43140">
    <property type="entry name" value="TYPE-1 RESTRICTION ENZYME ECOKI SPECIFICITY PROTEIN"/>
    <property type="match status" value="1"/>
</dbReference>
<evidence type="ECO:0000259" key="6">
    <source>
        <dbReference type="Pfam" id="PF01420"/>
    </source>
</evidence>
<dbReference type="RefSeq" id="WP_051529114.1">
    <property type="nucleotide sequence ID" value="NZ_CBCRZS010000004.1"/>
</dbReference>
<dbReference type="Proteomes" id="UP000278157">
    <property type="component" value="Chromosome"/>
</dbReference>
<dbReference type="InterPro" id="IPR044946">
    <property type="entry name" value="Restrct_endonuc_typeI_TRD_sf"/>
</dbReference>
<dbReference type="SUPFAM" id="SSF116734">
    <property type="entry name" value="DNA methylase specificity domain"/>
    <property type="match status" value="3"/>
</dbReference>
<keyword evidence="4" id="KW-0238">DNA-binding</keyword>
<dbReference type="GO" id="GO:0009307">
    <property type="term" value="P:DNA restriction-modification system"/>
    <property type="evidence" value="ECO:0007669"/>
    <property type="project" value="UniProtKB-KW"/>
</dbReference>
<evidence type="ECO:0000313" key="10">
    <source>
        <dbReference type="Proteomes" id="UP000278157"/>
    </source>
</evidence>
<dbReference type="PANTHER" id="PTHR43140:SF1">
    <property type="entry name" value="TYPE I RESTRICTION ENZYME ECOKI SPECIFICITY SUBUNIT"/>
    <property type="match status" value="1"/>
</dbReference>
<dbReference type="Gene3D" id="3.90.220.20">
    <property type="entry name" value="DNA methylase specificity domains"/>
    <property type="match status" value="3"/>
</dbReference>
<evidence type="ECO:0000259" key="7">
    <source>
        <dbReference type="Pfam" id="PF02384"/>
    </source>
</evidence>
<name>A0A3S4US73_CAMUP</name>
<feature type="domain" description="Type I restriction modification DNA specificity" evidence="6">
    <location>
        <begin position="1220"/>
        <end position="1373"/>
    </location>
</feature>
<keyword evidence="5" id="KW-0175">Coiled coil</keyword>
<comment type="similarity">
    <text evidence="2">Belongs to the type-I restriction system S methylase family.</text>
</comment>
<feature type="domain" description="Type I restriction modification DNA specificity" evidence="6">
    <location>
        <begin position="913"/>
        <end position="1061"/>
    </location>
</feature>